<evidence type="ECO:0000256" key="5">
    <source>
        <dbReference type="ARBA" id="ARBA00023002"/>
    </source>
</evidence>
<dbReference type="PANTHER" id="PTHR42913:SF3">
    <property type="entry name" value="64 KDA MITOCHONDRIAL NADH DEHYDROGENASE (EUROFUNG)"/>
    <property type="match status" value="1"/>
</dbReference>
<sequence>MAYLPFYFPATTPPKVVIVGGGYAGMAALVTFFRHCPSAEVTLIDPRSDHFKITHLHERFRDPTTRIKIPFEVLARRFGFRHVCATVDFDGETLRQWQIDRHLTIDGQRLPFDYLLLATGNKIDKISSSDRVVDLDLLSGEAFHTVIGRLSALEDGRVPITVVGGGPTGIQFLFEIAHWLAVGKKPNPLRLIEASDNVLTQFRPGLGKYVRSNMASLGVEFLPNTLFQGQEGEDLRVETKQSGGQTRLTSGLTFCFVGKQSSLALGTNPLGQVVVGRTLLSHIFAAGDCSSYRSFGSNSKTAQSAVRKGKLCARNILRHSSRLKLLEPYLHQDLGYVLSLGPRDAIGWIGLQANVVGGAPAVAVKELVEAQHELLLAGIDTYLI</sequence>
<reference evidence="7 8" key="1">
    <citation type="journal article" date="2018" name="Aquat. Microb. Ecol.">
        <title>Gammaproteobacterial methanotrophs dominate.</title>
        <authorList>
            <person name="Rissanen A.J."/>
            <person name="Saarenheimo J."/>
            <person name="Tiirola M."/>
            <person name="Peura S."/>
            <person name="Aalto S.L."/>
            <person name="Karvinen A."/>
            <person name="Nykanen H."/>
        </authorList>
    </citation>
    <scope>NUCLEOTIDE SEQUENCE [LARGE SCALE GENOMIC DNA]</scope>
    <source>
        <strain evidence="7">AMbin10</strain>
    </source>
</reference>
<dbReference type="Pfam" id="PF07992">
    <property type="entry name" value="Pyr_redox_2"/>
    <property type="match status" value="1"/>
</dbReference>
<keyword evidence="4" id="KW-0274">FAD</keyword>
<feature type="domain" description="FAD/NAD(P)-binding" evidence="6">
    <location>
        <begin position="15"/>
        <end position="309"/>
    </location>
</feature>
<dbReference type="GO" id="GO:0003955">
    <property type="term" value="F:NAD(P)H dehydrogenase (quinone) activity"/>
    <property type="evidence" value="ECO:0007669"/>
    <property type="project" value="TreeGrafter"/>
</dbReference>
<dbReference type="InterPro" id="IPR036188">
    <property type="entry name" value="FAD/NAD-bd_sf"/>
</dbReference>
<evidence type="ECO:0000256" key="1">
    <source>
        <dbReference type="ARBA" id="ARBA00001974"/>
    </source>
</evidence>
<proteinExistence type="inferred from homology"/>
<dbReference type="EMBL" id="QJPH01000472">
    <property type="protein sequence ID" value="PZN72905.1"/>
    <property type="molecule type" value="Genomic_DNA"/>
</dbReference>
<evidence type="ECO:0000256" key="3">
    <source>
        <dbReference type="ARBA" id="ARBA00022630"/>
    </source>
</evidence>
<dbReference type="PRINTS" id="PR00469">
    <property type="entry name" value="PNDRDTASEII"/>
</dbReference>
<comment type="cofactor">
    <cofactor evidence="1">
        <name>FAD</name>
        <dbReference type="ChEBI" id="CHEBI:57692"/>
    </cofactor>
</comment>
<evidence type="ECO:0000313" key="8">
    <source>
        <dbReference type="Proteomes" id="UP000249396"/>
    </source>
</evidence>
<evidence type="ECO:0000256" key="4">
    <source>
        <dbReference type="ARBA" id="ARBA00022827"/>
    </source>
</evidence>
<dbReference type="PRINTS" id="PR00368">
    <property type="entry name" value="FADPNR"/>
</dbReference>
<dbReference type="Gene3D" id="3.50.50.100">
    <property type="match status" value="1"/>
</dbReference>
<accession>A0A2W4QL50</accession>
<dbReference type="GO" id="GO:0019646">
    <property type="term" value="P:aerobic electron transport chain"/>
    <property type="evidence" value="ECO:0007669"/>
    <property type="project" value="TreeGrafter"/>
</dbReference>
<keyword evidence="3" id="KW-0285">Flavoprotein</keyword>
<organism evidence="7 8">
    <name type="scientific">Candidatus Methylumidiphilus alinenensis</name>
    <dbReference type="NCBI Taxonomy" id="2202197"/>
    <lineage>
        <taxon>Bacteria</taxon>
        <taxon>Pseudomonadati</taxon>
        <taxon>Pseudomonadota</taxon>
        <taxon>Gammaproteobacteria</taxon>
        <taxon>Methylococcales</taxon>
        <taxon>Candidatus Methylumidiphilus</taxon>
    </lineage>
</organism>
<dbReference type="SUPFAM" id="SSF51905">
    <property type="entry name" value="FAD/NAD(P)-binding domain"/>
    <property type="match status" value="1"/>
</dbReference>
<protein>
    <submittedName>
        <fullName evidence="7">Pyridine nucleotide-disulfide oxidoreductase</fullName>
    </submittedName>
</protein>
<evidence type="ECO:0000313" key="7">
    <source>
        <dbReference type="EMBL" id="PZN72905.1"/>
    </source>
</evidence>
<comment type="caution">
    <text evidence="7">The sequence shown here is derived from an EMBL/GenBank/DDBJ whole genome shotgun (WGS) entry which is preliminary data.</text>
</comment>
<comment type="similarity">
    <text evidence="2">Belongs to the NADH dehydrogenase family.</text>
</comment>
<name>A0A2W4QL50_9GAMM</name>
<keyword evidence="5" id="KW-0560">Oxidoreductase</keyword>
<evidence type="ECO:0000259" key="6">
    <source>
        <dbReference type="Pfam" id="PF07992"/>
    </source>
</evidence>
<dbReference type="PANTHER" id="PTHR42913">
    <property type="entry name" value="APOPTOSIS-INDUCING FACTOR 1"/>
    <property type="match status" value="1"/>
</dbReference>
<dbReference type="InterPro" id="IPR023753">
    <property type="entry name" value="FAD/NAD-binding_dom"/>
</dbReference>
<dbReference type="Proteomes" id="UP000249396">
    <property type="component" value="Unassembled WGS sequence"/>
</dbReference>
<gene>
    <name evidence="7" type="ORF">DM484_23720</name>
</gene>
<dbReference type="AlphaFoldDB" id="A0A2W4QL50"/>
<dbReference type="InterPro" id="IPR051169">
    <property type="entry name" value="NADH-Q_oxidoreductase"/>
</dbReference>
<evidence type="ECO:0000256" key="2">
    <source>
        <dbReference type="ARBA" id="ARBA00005272"/>
    </source>
</evidence>